<evidence type="ECO:0000256" key="14">
    <source>
        <dbReference type="SAM" id="Phobius"/>
    </source>
</evidence>
<evidence type="ECO:0000256" key="1">
    <source>
        <dbReference type="ARBA" id="ARBA00020936"/>
    </source>
</evidence>
<dbReference type="Gene3D" id="1.20.960.20">
    <property type="match status" value="1"/>
</dbReference>
<protein>
    <recommendedName>
        <fullName evidence="1">RNA1 polyprotein</fullName>
    </recommendedName>
</protein>
<evidence type="ECO:0000256" key="13">
    <source>
        <dbReference type="SAM" id="MobiDB-lite"/>
    </source>
</evidence>
<dbReference type="PROSITE" id="PS51218">
    <property type="entry name" value="SF3_HELICASE_2"/>
    <property type="match status" value="1"/>
</dbReference>
<dbReference type="SUPFAM" id="SSF56672">
    <property type="entry name" value="DNA/RNA polymerases"/>
    <property type="match status" value="1"/>
</dbReference>
<evidence type="ECO:0000256" key="9">
    <source>
        <dbReference type="ARBA" id="ARBA00022807"/>
    </source>
</evidence>
<evidence type="ECO:0000256" key="2">
    <source>
        <dbReference type="ARBA" id="ARBA00022484"/>
    </source>
</evidence>
<dbReference type="GO" id="GO:0006508">
    <property type="term" value="P:proteolysis"/>
    <property type="evidence" value="ECO:0007669"/>
    <property type="project" value="UniProtKB-KW"/>
</dbReference>
<evidence type="ECO:0000256" key="5">
    <source>
        <dbReference type="ARBA" id="ARBA00022692"/>
    </source>
</evidence>
<keyword evidence="12 14" id="KW-1133">Transmembrane helix</keyword>
<evidence type="ECO:0000256" key="11">
    <source>
        <dbReference type="ARBA" id="ARBA00022953"/>
    </source>
</evidence>
<evidence type="ECO:0000256" key="6">
    <source>
        <dbReference type="ARBA" id="ARBA00022695"/>
    </source>
</evidence>
<dbReference type="PROSITE" id="PS51874">
    <property type="entry name" value="PCV_3C_PRO"/>
    <property type="match status" value="1"/>
</dbReference>
<proteinExistence type="predicted"/>
<dbReference type="InterPro" id="IPR007094">
    <property type="entry name" value="RNA-dir_pol_PSvirus"/>
</dbReference>
<dbReference type="InterPro" id="IPR000605">
    <property type="entry name" value="Helicase_SF3_ssDNA/RNA_vir"/>
</dbReference>
<evidence type="ECO:0000256" key="10">
    <source>
        <dbReference type="ARBA" id="ARBA00022840"/>
    </source>
</evidence>
<dbReference type="GO" id="GO:0004197">
    <property type="term" value="F:cysteine-type endopeptidase activity"/>
    <property type="evidence" value="ECO:0007669"/>
    <property type="project" value="InterPro"/>
</dbReference>
<feature type="transmembrane region" description="Helical" evidence="14">
    <location>
        <begin position="134"/>
        <end position="154"/>
    </location>
</feature>
<dbReference type="SUPFAM" id="SSF50494">
    <property type="entry name" value="Trypsin-like serine proteases"/>
    <property type="match status" value="1"/>
</dbReference>
<dbReference type="GO" id="GO:0039694">
    <property type="term" value="P:viral RNA genome replication"/>
    <property type="evidence" value="ECO:0007669"/>
    <property type="project" value="InterPro"/>
</dbReference>
<sequence>MFSTLRNLVTKTTDAGNGVCESIEKTSTLLSKLNDMEGPFSEVLLNATAITDRVSNATLPKVEEAVEGVKEGLFSLKSIFSKLEALIAPLLRMNEFVVIAWSSLSKLMFSIFSKMTGKGDDLISFLTSLLPEDISVPIALIIFVGSLVLLKFILPTAMIEGFFKLIGSLITMVKGFVLGLLPARFATWFNSFFPCVQTELEAQGTSTFGTETSGFSFSDILSATVSMGFVSLLYSFIGTAKPGKANLNPISTILCATGDHAQKMNHLFTFFRNVKTTLGDSLLWVGEWLCDVTGFASPLSATVNMVLNTELFQWFNDVNDAADPAKRLENFSNPGFCMEASKLKDKAKYFEAEFVKFPVSPFVTGRFNVAVSKLDKLLTDAQSHKGVGQFRDEPFCLQLYGKPGCGKTMSIGFIIEDLLNRLGEPTTNRLYSLSSKDGYWSNYNHQVAVLIDDFGQILDAANQNDGVKDFIFMKSSAPMSLSMAAVEEKGTQFTSRYIFLTSNQATPPRTVGVMDLGAIQRRRNLLIEVERHGPIDETCETPVQNITFTVRDPLDPHRRIDGLSDKTYLEILDIIEEACRNHWAKDAWLKTFGKGIERKLQAQVDTSDDELTDSDDPLMPPTRGGQEYNDNQIKRIEIISRSFRLSSFQCAYSGLLNLENPFEVGTLPHEHFQAADQQLQFEFHQWKTQLLVNGISDTDVQYWSRHITENVRSQFMAWLPLFTFDEKAFAQRSISGQGYMAQCVSSSDPDALDIFQASSRRSQFAFALIVRQFCAIKAKSEASGKKPSFVAQIMKFIKEAWDLLPYGVKTAIQIYAFFQCTSLLFRTLSNFLAPTTAAVITQAATTTAIDAQARCSGKGNISGDEVTHKASASRKTGRFLTAQFSLEDDWAKWALTDPFINDKLVDNLAIIKLHSGDLFRGVYVRAGWLLTVAHAFYKQPDGYEFTVIHKHSSIRVCLNKKKDFFKTVEGQDVALVYVGDIDGVKRDIVKHFAPKNGVMCSLGSKGALIKPIHQIAAAGHLMESTTTGISMLSKETEPICYSHGAFTLECAKTFGYQYAGQNGDCGSVLLLPAYGNKQPLLCGIHCAGLKEKYVAQGSQKSYAAAVYREDLEALLPKQMLCSQVQCSVLKKLRASTTNPFEIKQVAFLGTVPQELAINVPHKTTLRKSEIFDAMTKVLGPHSTEPSILTHHDDRPEVEGFDPYVKGVEKFNETACCFDHETVEVALQHMSEDLLVELVKVDVPGGKPTVRSELEILNGIPGEQFYDSMDMSTACGYPYTLSEFGKSKRGYLDGTPGEYVLHRERPVFADFIELDESIRQGRITEIVSCECAKDERLPLEKIYQRPKTRLFTILPFHYNMLVRKYFLDFSASLMRAHNTLPCKVGINPSGLEWTVLAKNFSETADVGFSADYSSFDGRAPVFIFQRFCDIVDKYYGDLPGSENSLARHALLMMASNHLTLCGDKLFRVVGGMPSGFSLTVLFNSLLNEFYMRYAFERLLHHPRNITRTMGMTQRTFSELFIAIYGDDNLVAVPLHLRWYSLPAIAEELQKVNVVIKNGLDKNQDVAQVQFQPLGELTFLSRGFRKHVLGYYQAPLKWVSIVEPLRWIRPTPENPPIDALMQNIEGSLREAYMHGKLVFQDFRDKVVQVLNERRIPFKTLPFFEELEREWVSEVTAGTRGALVEPSEHELLSLPTVEQLTVEQYSREINEFVPGVHFCGARTAKHQSTEEFVIVNCLGTPRKTWLRGPVNWMDLENKIWAYTMSAIEVEQQRRLAQGKAVKLLFVCAGGSGISVVCAALAALASAQYSRRQVLLRYRQLTGVEQLSSSAGGAGHYLMLAAQQGMQAQCTAGSCSIMGSNIYDRCLSVSNCRIITGVSPPGTLPGVYSCTQVSGMSGVKTAAHYIQNQDPFGSKLANVIQQTHRHGETLYLFFTVFSQLEAEWVVNALTRSGIDLQGTQTTDLLLLERQARLIERNARGRIWVWIQRDEVTKMQTAEIILRGDDMECSMNHFVTKPLPFASTAFVTHASLEHHIQKAPEGRYHTSSVVEAIKLGIAGGTIRSVTQLKKEVEQYYPAPGSMGYMQLIVTLRLWWGCSISALAEHFPEPLVGVLEQNFKYVIRDPTADEFPYFSALSTNERLETTVEALGLSLRLCYGHSAKVGHHVFRLPSSMPASVYVLLATYLENVVRKFYKETELEQPVWFPEDESIVAALTHISFDYLYVHSS</sequence>
<dbReference type="CDD" id="cd23169">
    <property type="entry name" value="ps-ssRNAv-Picornavirales"/>
    <property type="match status" value="1"/>
</dbReference>
<dbReference type="RefSeq" id="YP_009389536.1">
    <property type="nucleotide sequence ID" value="NC_035214.1"/>
</dbReference>
<keyword evidence="14" id="KW-0472">Membrane</keyword>
<dbReference type="Gene3D" id="3.30.70.270">
    <property type="match status" value="1"/>
</dbReference>
<dbReference type="PRINTS" id="PR00918">
    <property type="entry name" value="CALICVIRUSNS"/>
</dbReference>
<evidence type="ECO:0000259" key="16">
    <source>
        <dbReference type="PROSITE" id="PS51218"/>
    </source>
</evidence>
<evidence type="ECO:0000256" key="12">
    <source>
        <dbReference type="ARBA" id="ARBA00022989"/>
    </source>
</evidence>
<dbReference type="GO" id="GO:0003724">
    <property type="term" value="F:RNA helicase activity"/>
    <property type="evidence" value="ECO:0007669"/>
    <property type="project" value="InterPro"/>
</dbReference>
<dbReference type="InterPro" id="IPR009003">
    <property type="entry name" value="Peptidase_S1_PA"/>
</dbReference>
<evidence type="ECO:0000259" key="17">
    <source>
        <dbReference type="PROSITE" id="PS51874"/>
    </source>
</evidence>
<feature type="region of interest" description="Disordered" evidence="13">
    <location>
        <begin position="604"/>
        <end position="627"/>
    </location>
</feature>
<keyword evidence="5 14" id="KW-0812">Transmembrane</keyword>
<evidence type="ECO:0000256" key="7">
    <source>
        <dbReference type="ARBA" id="ARBA00022741"/>
    </source>
</evidence>
<keyword evidence="2" id="KW-0696">RNA-directed RNA polymerase</keyword>
<organism evidence="18 19">
    <name type="scientific">Lettuce necrotic leaf curl virus</name>
    <dbReference type="NCBI Taxonomy" id="1358807"/>
    <lineage>
        <taxon>Viruses</taxon>
        <taxon>Riboviria</taxon>
        <taxon>Orthornavirae</taxon>
        <taxon>Pisuviricota</taxon>
        <taxon>Pisoniviricetes</taxon>
        <taxon>Picornavirales</taxon>
        <taxon>Secoviridae</taxon>
        <taxon>Torradovirus</taxon>
        <taxon>Torradovirus lactucae</taxon>
    </lineage>
</organism>
<dbReference type="Pfam" id="PF00910">
    <property type="entry name" value="RNA_helicase"/>
    <property type="match status" value="1"/>
</dbReference>
<dbReference type="GO" id="GO:0003723">
    <property type="term" value="F:RNA binding"/>
    <property type="evidence" value="ECO:0007669"/>
    <property type="project" value="InterPro"/>
</dbReference>
<evidence type="ECO:0000256" key="8">
    <source>
        <dbReference type="ARBA" id="ARBA00022801"/>
    </source>
</evidence>
<feature type="domain" description="RdRp catalytic" evidence="15">
    <location>
        <begin position="1404"/>
        <end position="1539"/>
    </location>
</feature>
<dbReference type="KEGG" id="vg:33350105"/>
<dbReference type="GO" id="GO:0006351">
    <property type="term" value="P:DNA-templated transcription"/>
    <property type="evidence" value="ECO:0007669"/>
    <property type="project" value="InterPro"/>
</dbReference>
<keyword evidence="4" id="KW-0808">Transferase</keyword>
<feature type="compositionally biased region" description="Acidic residues" evidence="13">
    <location>
        <begin position="606"/>
        <end position="616"/>
    </location>
</feature>
<dbReference type="GO" id="GO:0005524">
    <property type="term" value="F:ATP binding"/>
    <property type="evidence" value="ECO:0007669"/>
    <property type="project" value="UniProtKB-KW"/>
</dbReference>
<dbReference type="InterPro" id="IPR014759">
    <property type="entry name" value="Helicase_SF3_ssRNA_vir"/>
</dbReference>
<evidence type="ECO:0000259" key="15">
    <source>
        <dbReference type="PROSITE" id="PS50507"/>
    </source>
</evidence>
<dbReference type="InterPro" id="IPR044067">
    <property type="entry name" value="PCV_3C_PRO"/>
</dbReference>
<dbReference type="GeneID" id="33350105"/>
<dbReference type="Pfam" id="PF00680">
    <property type="entry name" value="RdRP_1"/>
    <property type="match status" value="1"/>
</dbReference>
<keyword evidence="8" id="KW-0378">Hydrolase</keyword>
<name>S5MLI7_9SECO</name>
<accession>S5MLI7</accession>
<dbReference type="InterPro" id="IPR043502">
    <property type="entry name" value="DNA/RNA_pol_sf"/>
</dbReference>
<evidence type="ECO:0000256" key="3">
    <source>
        <dbReference type="ARBA" id="ARBA00022670"/>
    </source>
</evidence>
<keyword evidence="10" id="KW-0067">ATP-binding</keyword>
<keyword evidence="3" id="KW-0645">Protease</keyword>
<feature type="domain" description="Peptidase C3" evidence="17">
    <location>
        <begin position="894"/>
        <end position="1111"/>
    </location>
</feature>
<dbReference type="GO" id="GO:0003968">
    <property type="term" value="F:RNA-directed RNA polymerase activity"/>
    <property type="evidence" value="ECO:0007669"/>
    <property type="project" value="UniProtKB-KW"/>
</dbReference>
<dbReference type="Proteomes" id="UP000201996">
    <property type="component" value="Genome"/>
</dbReference>
<keyword evidence="7" id="KW-0547">Nucleotide-binding</keyword>
<dbReference type="InterPro" id="IPR043128">
    <property type="entry name" value="Rev_trsase/Diguanyl_cyclase"/>
</dbReference>
<keyword evidence="11" id="KW-0693">Viral RNA replication</keyword>
<reference evidence="18 19" key="1">
    <citation type="journal article" date="2014" name="Arch. Virol.">
        <title>Lettuce necrotic leaf curl virus, a new plant virus infecting lettuce and a proposed member of the genus Torradovirus.</title>
        <authorList>
            <person name="Verbeek M."/>
            <person name="Dullemans A.M."/>
            <person name="van Raaij H.M."/>
            <person name="Verhoeven J.T."/>
            <person name="van der Vlugt R.A."/>
        </authorList>
    </citation>
    <scope>NUCLEOTIDE SEQUENCE [LARGE SCALE GENOMIC DNA]</scope>
    <source>
        <strain evidence="18">5317015</strain>
    </source>
</reference>
<evidence type="ECO:0000313" key="18">
    <source>
        <dbReference type="EMBL" id="AGR55590.1"/>
    </source>
</evidence>
<dbReference type="InterPro" id="IPR001205">
    <property type="entry name" value="RNA-dir_pol_C"/>
</dbReference>
<evidence type="ECO:0000313" key="19">
    <source>
        <dbReference type="Proteomes" id="UP000201996"/>
    </source>
</evidence>
<keyword evidence="6" id="KW-0548">Nucleotidyltransferase</keyword>
<feature type="transmembrane region" description="Helical" evidence="14">
    <location>
        <begin position="161"/>
        <end position="181"/>
    </location>
</feature>
<keyword evidence="9" id="KW-0788">Thiol protease</keyword>
<dbReference type="InterPro" id="IPR004004">
    <property type="entry name" value="Helic/Pol/Pept_Calicivir-typ"/>
</dbReference>
<dbReference type="EMBL" id="KC855266">
    <property type="protein sequence ID" value="AGR55590.1"/>
    <property type="molecule type" value="Genomic_RNA"/>
</dbReference>
<evidence type="ECO:0000256" key="4">
    <source>
        <dbReference type="ARBA" id="ARBA00022679"/>
    </source>
</evidence>
<dbReference type="PROSITE" id="PS50507">
    <property type="entry name" value="RDRP_SSRNA_POS"/>
    <property type="match status" value="1"/>
</dbReference>
<feature type="domain" description="SF3 helicase" evidence="16">
    <location>
        <begin position="375"/>
        <end position="542"/>
    </location>
</feature>
<keyword evidence="19" id="KW-1185">Reference proteome</keyword>